<comment type="similarity">
    <text evidence="2">Belongs to the ZIP transporter (TC 2.A.5) family.</text>
</comment>
<dbReference type="PANTHER" id="PTHR12191">
    <property type="entry name" value="SOLUTE CARRIER FAMILY 39"/>
    <property type="match status" value="1"/>
</dbReference>
<comment type="catalytic activity">
    <reaction evidence="6">
        <text>Zn(2+)(in) = Zn(2+)(out)</text>
        <dbReference type="Rhea" id="RHEA:29351"/>
        <dbReference type="ChEBI" id="CHEBI:29105"/>
    </reaction>
</comment>
<dbReference type="AlphaFoldDB" id="A0A7L1SP10"/>
<evidence type="ECO:0000256" key="1">
    <source>
        <dbReference type="ARBA" id="ARBA00004141"/>
    </source>
</evidence>
<dbReference type="EMBL" id="VXBL01002748">
    <property type="protein sequence ID" value="NXO51015.1"/>
    <property type="molecule type" value="Genomic_DNA"/>
</dbReference>
<proteinExistence type="inferred from homology"/>
<dbReference type="GO" id="GO:0071578">
    <property type="term" value="P:zinc ion import across plasma membrane"/>
    <property type="evidence" value="ECO:0007669"/>
    <property type="project" value="TreeGrafter"/>
</dbReference>
<dbReference type="InterPro" id="IPR003689">
    <property type="entry name" value="ZIP"/>
</dbReference>
<feature type="transmembrane region" description="Helical" evidence="11">
    <location>
        <begin position="409"/>
        <end position="433"/>
    </location>
</feature>
<evidence type="ECO:0000313" key="15">
    <source>
        <dbReference type="EMBL" id="NXO51015.1"/>
    </source>
</evidence>
<evidence type="ECO:0000313" key="16">
    <source>
        <dbReference type="Proteomes" id="UP000567570"/>
    </source>
</evidence>
<keyword evidence="4 11" id="KW-1133">Transmembrane helix</keyword>
<sequence length="661" mass="73520">MSFLTKHPALGVVCSAFIFSVLIAEGQPGEEHGQDGSYAPSRGYLMEVLRVLSADNTELHMNHSRELVKMLLERAECPQRIYGMQEDCNLCLEPDALLLIAGGDLEDHLSEEVFERISLILLYYILHRRDVCSSELSLDNKDYKFYLQSMLSLRHDEDCYYFSRNETEEILAAVRQHFKISETQCVDVSTLEKNADIMDRDGADENTLPRLAALIFTLALQGVCMGKASLPSPEFFIKYIFNSLNSTTELQVTELEQLLNVLTAKKTCTVNGQSHSHKRRRYSMAGDIGTRNIPVKGNHTKGDYLKGYFEDHERSTDWDQVCFSANELVKIFLKNSSSSISKDHFKEISPAIIQQLLSCSCQLPDFKQAKLPPTTLEKYGYSTVAVLLITIGSMFGTTLILFNSCQEIYTLILQLFVGLAVGTLSGDALLHLIPQTLGLHKHEAQEVEHFYEGKEYIWKLLGIIGGIHGFFLIEKCFFLLVTPSEQQGLSLVNGHWGHSHDLPVESELNEHSGRGKSTSTIQLRSPEDSESAEVPPESKVISKKSKKISLLAIMVLVGDSLHNFADGLVIGAAFSSSTETGVTTTIAILCHEIPHEMGDFAVLLSTGLPTKIAILMNFISALTAFLGLYIGLSVSTDLCIQNWIFTVTAGMFLYLSLAEMV</sequence>
<comment type="caution">
    <text evidence="15">The sequence shown here is derived from an EMBL/GenBank/DDBJ whole genome shotgun (WGS) entry which is preliminary data.</text>
</comment>
<feature type="non-terminal residue" evidence="15">
    <location>
        <position position="1"/>
    </location>
</feature>
<dbReference type="Pfam" id="PF02535">
    <property type="entry name" value="Zip"/>
    <property type="match status" value="1"/>
</dbReference>
<evidence type="ECO:0000256" key="10">
    <source>
        <dbReference type="SAM" id="MobiDB-lite"/>
    </source>
</evidence>
<feature type="non-terminal residue" evidence="15">
    <location>
        <position position="661"/>
    </location>
</feature>
<keyword evidence="12" id="KW-0732">Signal</keyword>
<evidence type="ECO:0000259" key="14">
    <source>
        <dbReference type="Pfam" id="PF21116"/>
    </source>
</evidence>
<keyword evidence="16" id="KW-1185">Reference proteome</keyword>
<dbReference type="InterPro" id="IPR050799">
    <property type="entry name" value="ZIP_Transporter"/>
</dbReference>
<evidence type="ECO:0000256" key="3">
    <source>
        <dbReference type="ARBA" id="ARBA00022692"/>
    </source>
</evidence>
<organism evidence="15 16">
    <name type="scientific">Aramus guarauna</name>
    <name type="common">Limpkin</name>
    <name type="synonym">Scolopax guarauna</name>
    <dbReference type="NCBI Taxonomy" id="54356"/>
    <lineage>
        <taxon>Eukaryota</taxon>
        <taxon>Metazoa</taxon>
        <taxon>Chordata</taxon>
        <taxon>Craniata</taxon>
        <taxon>Vertebrata</taxon>
        <taxon>Euteleostomi</taxon>
        <taxon>Archelosauria</taxon>
        <taxon>Archosauria</taxon>
        <taxon>Dinosauria</taxon>
        <taxon>Saurischia</taxon>
        <taxon>Theropoda</taxon>
        <taxon>Coelurosauria</taxon>
        <taxon>Aves</taxon>
        <taxon>Neognathae</taxon>
        <taxon>Neoaves</taxon>
        <taxon>Gruiformes</taxon>
        <taxon>Aramidae</taxon>
        <taxon>Aramus</taxon>
    </lineage>
</organism>
<feature type="transmembrane region" description="Helical" evidence="11">
    <location>
        <begin position="639"/>
        <end position="657"/>
    </location>
</feature>
<dbReference type="GO" id="GO:0005886">
    <property type="term" value="C:plasma membrane"/>
    <property type="evidence" value="ECO:0007669"/>
    <property type="project" value="TreeGrafter"/>
</dbReference>
<feature type="transmembrane region" description="Helical" evidence="11">
    <location>
        <begin position="612"/>
        <end position="632"/>
    </location>
</feature>
<evidence type="ECO:0000256" key="8">
    <source>
        <dbReference type="ARBA" id="ARBA00042541"/>
    </source>
</evidence>
<comment type="subcellular location">
    <subcellularLocation>
        <location evidence="1">Membrane</location>
        <topology evidence="1">Multi-pass membrane protein</topology>
    </subcellularLocation>
</comment>
<dbReference type="PANTHER" id="PTHR12191:SF4">
    <property type="entry name" value="ZINC TRANSPORTER ZIP12"/>
    <property type="match status" value="1"/>
</dbReference>
<accession>A0A7L1SP10</accession>
<evidence type="ECO:0000256" key="4">
    <source>
        <dbReference type="ARBA" id="ARBA00022989"/>
    </source>
</evidence>
<evidence type="ECO:0000259" key="13">
    <source>
        <dbReference type="Pfam" id="PF18292"/>
    </source>
</evidence>
<feature type="signal peptide" evidence="12">
    <location>
        <begin position="1"/>
        <end position="26"/>
    </location>
</feature>
<protein>
    <recommendedName>
        <fullName evidence="7">Zinc transporter ZIP12</fullName>
    </recommendedName>
    <alternativeName>
        <fullName evidence="8">Solute carrier family 39 member 12</fullName>
    </alternativeName>
    <alternativeName>
        <fullName evidence="9">Zrt- and Irt-like protein 12</fullName>
    </alternativeName>
</protein>
<dbReference type="Proteomes" id="UP000567570">
    <property type="component" value="Unassembled WGS sequence"/>
</dbReference>
<evidence type="ECO:0000256" key="12">
    <source>
        <dbReference type="SAM" id="SignalP"/>
    </source>
</evidence>
<evidence type="ECO:0000256" key="7">
    <source>
        <dbReference type="ARBA" id="ARBA00040591"/>
    </source>
</evidence>
<dbReference type="InterPro" id="IPR041137">
    <property type="entry name" value="ZIP4_N"/>
</dbReference>
<gene>
    <name evidence="15" type="primary">Slc39a12</name>
    <name evidence="15" type="ORF">ARAGUA_R00125</name>
</gene>
<keyword evidence="3 11" id="KW-0812">Transmembrane</keyword>
<dbReference type="GO" id="GO:0005385">
    <property type="term" value="F:zinc ion transmembrane transporter activity"/>
    <property type="evidence" value="ECO:0007669"/>
    <property type="project" value="TreeGrafter"/>
</dbReference>
<feature type="chain" id="PRO_5029736069" description="Zinc transporter ZIP12" evidence="12">
    <location>
        <begin position="27"/>
        <end position="661"/>
    </location>
</feature>
<dbReference type="GO" id="GO:0030003">
    <property type="term" value="P:intracellular monoatomic cation homeostasis"/>
    <property type="evidence" value="ECO:0007669"/>
    <property type="project" value="TreeGrafter"/>
</dbReference>
<dbReference type="GO" id="GO:0140410">
    <property type="term" value="F:monoatomic cation:bicarbonate symporter activity"/>
    <property type="evidence" value="ECO:0007669"/>
    <property type="project" value="TreeGrafter"/>
</dbReference>
<feature type="region of interest" description="Disordered" evidence="10">
    <location>
        <begin position="506"/>
        <end position="537"/>
    </location>
</feature>
<reference evidence="15 16" key="1">
    <citation type="submission" date="2019-09" db="EMBL/GenBank/DDBJ databases">
        <title>Bird 10,000 Genomes (B10K) Project - Family phase.</title>
        <authorList>
            <person name="Zhang G."/>
        </authorList>
    </citation>
    <scope>NUCLEOTIDE SEQUENCE [LARGE SCALE GENOMIC DNA]</scope>
    <source>
        <strain evidence="15">B10K-DU-002-11</strain>
        <tissue evidence="15">Muscle</tissue>
    </source>
</reference>
<feature type="transmembrane region" description="Helical" evidence="11">
    <location>
        <begin position="548"/>
        <end position="574"/>
    </location>
</feature>
<keyword evidence="5 11" id="KW-0472">Membrane</keyword>
<evidence type="ECO:0000256" key="5">
    <source>
        <dbReference type="ARBA" id="ARBA00023136"/>
    </source>
</evidence>
<evidence type="ECO:0000256" key="9">
    <source>
        <dbReference type="ARBA" id="ARBA00042971"/>
    </source>
</evidence>
<name>A0A7L1SP10_ARAGA</name>
<dbReference type="InterPro" id="IPR049406">
    <property type="entry name" value="ZIP4_12_EF-hand"/>
</dbReference>
<evidence type="ECO:0000256" key="2">
    <source>
        <dbReference type="ARBA" id="ARBA00006939"/>
    </source>
</evidence>
<feature type="domain" description="Zinc transporter ZIP4/12 EF-hand" evidence="14">
    <location>
        <begin position="233"/>
        <end position="358"/>
    </location>
</feature>
<feature type="domain" description="Zinc transporter ZIP4 N-terminal" evidence="13">
    <location>
        <begin position="67"/>
        <end position="225"/>
    </location>
</feature>
<dbReference type="Pfam" id="PF21116">
    <property type="entry name" value="EF-hand_Zip"/>
    <property type="match status" value="1"/>
</dbReference>
<feature type="transmembrane region" description="Helical" evidence="11">
    <location>
        <begin position="456"/>
        <end position="481"/>
    </location>
</feature>
<feature type="transmembrane region" description="Helical" evidence="11">
    <location>
        <begin position="379"/>
        <end position="402"/>
    </location>
</feature>
<evidence type="ECO:0000256" key="11">
    <source>
        <dbReference type="SAM" id="Phobius"/>
    </source>
</evidence>
<evidence type="ECO:0000256" key="6">
    <source>
        <dbReference type="ARBA" id="ARBA00034634"/>
    </source>
</evidence>
<dbReference type="Pfam" id="PF18292">
    <property type="entry name" value="ZIP4_domain"/>
    <property type="match status" value="1"/>
</dbReference>